<dbReference type="Proteomes" id="UP001432027">
    <property type="component" value="Unassembled WGS sequence"/>
</dbReference>
<reference evidence="2" key="1">
    <citation type="submission" date="2023-10" db="EMBL/GenBank/DDBJ databases">
        <title>Genome assembly of Pristionchus species.</title>
        <authorList>
            <person name="Yoshida K."/>
            <person name="Sommer R.J."/>
        </authorList>
    </citation>
    <scope>NUCLEOTIDE SEQUENCE</scope>
    <source>
        <strain evidence="2">RS0144</strain>
    </source>
</reference>
<feature type="non-terminal residue" evidence="2">
    <location>
        <position position="1"/>
    </location>
</feature>
<keyword evidence="1" id="KW-0732">Signal</keyword>
<proteinExistence type="predicted"/>
<evidence type="ECO:0000313" key="2">
    <source>
        <dbReference type="EMBL" id="GMS99369.1"/>
    </source>
</evidence>
<sequence>SMRLLLISTLALFTVVSALKCYEGHVPSANSEKAPKPKLTECEPNEKCCERSWVWKGGDTYTCQSTCPDFKGKKEIAKAKNV</sequence>
<protein>
    <submittedName>
        <fullName evidence="2">Uncharacterized protein</fullName>
    </submittedName>
</protein>
<evidence type="ECO:0000313" key="3">
    <source>
        <dbReference type="Proteomes" id="UP001432027"/>
    </source>
</evidence>
<dbReference type="EMBL" id="BTSX01000005">
    <property type="protein sequence ID" value="GMS99369.1"/>
    <property type="molecule type" value="Genomic_DNA"/>
</dbReference>
<gene>
    <name evidence="2" type="ORF">PENTCL1PPCAC_21544</name>
</gene>
<feature type="non-terminal residue" evidence="2">
    <location>
        <position position="82"/>
    </location>
</feature>
<dbReference type="AlphaFoldDB" id="A0AAV5TZK4"/>
<name>A0AAV5TZK4_9BILA</name>
<organism evidence="2 3">
    <name type="scientific">Pristionchus entomophagus</name>
    <dbReference type="NCBI Taxonomy" id="358040"/>
    <lineage>
        <taxon>Eukaryota</taxon>
        <taxon>Metazoa</taxon>
        <taxon>Ecdysozoa</taxon>
        <taxon>Nematoda</taxon>
        <taxon>Chromadorea</taxon>
        <taxon>Rhabditida</taxon>
        <taxon>Rhabditina</taxon>
        <taxon>Diplogasteromorpha</taxon>
        <taxon>Diplogasteroidea</taxon>
        <taxon>Neodiplogasteridae</taxon>
        <taxon>Pristionchus</taxon>
    </lineage>
</organism>
<accession>A0AAV5TZK4</accession>
<comment type="caution">
    <text evidence="2">The sequence shown here is derived from an EMBL/GenBank/DDBJ whole genome shotgun (WGS) entry which is preliminary data.</text>
</comment>
<feature type="chain" id="PRO_5043730739" evidence="1">
    <location>
        <begin position="19"/>
        <end position="82"/>
    </location>
</feature>
<feature type="signal peptide" evidence="1">
    <location>
        <begin position="1"/>
        <end position="18"/>
    </location>
</feature>
<evidence type="ECO:0000256" key="1">
    <source>
        <dbReference type="SAM" id="SignalP"/>
    </source>
</evidence>
<keyword evidence="3" id="KW-1185">Reference proteome</keyword>